<keyword evidence="3 8" id="KW-0547">Nucleotide-binding</keyword>
<evidence type="ECO:0000256" key="3">
    <source>
        <dbReference type="ARBA" id="ARBA00022741"/>
    </source>
</evidence>
<dbReference type="STRING" id="448386.A0A2V3IUA3"/>
<feature type="binding site" evidence="8">
    <location>
        <position position="527"/>
    </location>
    <ligand>
        <name>ATP</name>
        <dbReference type="ChEBI" id="CHEBI:30616"/>
    </ligand>
</feature>
<keyword evidence="4 13" id="KW-0418">Kinase</keyword>
<feature type="region of interest" description="Disordered" evidence="10">
    <location>
        <begin position="1126"/>
        <end position="1158"/>
    </location>
</feature>
<evidence type="ECO:0000259" key="11">
    <source>
        <dbReference type="PROSITE" id="PS50011"/>
    </source>
</evidence>
<dbReference type="InterPro" id="IPR011992">
    <property type="entry name" value="EF-hand-dom_pair"/>
</dbReference>
<dbReference type="SUPFAM" id="SSF56112">
    <property type="entry name" value="Protein kinase-like (PK-like)"/>
    <property type="match status" value="1"/>
</dbReference>
<evidence type="ECO:0000256" key="2">
    <source>
        <dbReference type="ARBA" id="ARBA00022679"/>
    </source>
</evidence>
<evidence type="ECO:0000256" key="6">
    <source>
        <dbReference type="ARBA" id="ARBA00022840"/>
    </source>
</evidence>
<feature type="region of interest" description="Disordered" evidence="10">
    <location>
        <begin position="782"/>
        <end position="815"/>
    </location>
</feature>
<protein>
    <submittedName>
        <fullName evidence="13">CBL-interacting protein kinase 31</fullName>
    </submittedName>
</protein>
<dbReference type="InterPro" id="IPR030616">
    <property type="entry name" value="Aur-like"/>
</dbReference>
<evidence type="ECO:0000256" key="8">
    <source>
        <dbReference type="PIRSR" id="PIRSR630616-2"/>
    </source>
</evidence>
<dbReference type="GO" id="GO:0005524">
    <property type="term" value="F:ATP binding"/>
    <property type="evidence" value="ECO:0007669"/>
    <property type="project" value="UniProtKB-UniRule"/>
</dbReference>
<dbReference type="Proteomes" id="UP000247409">
    <property type="component" value="Unassembled WGS sequence"/>
</dbReference>
<dbReference type="GO" id="GO:0005509">
    <property type="term" value="F:calcium ion binding"/>
    <property type="evidence" value="ECO:0007669"/>
    <property type="project" value="InterPro"/>
</dbReference>
<evidence type="ECO:0000256" key="10">
    <source>
        <dbReference type="SAM" id="MobiDB-lite"/>
    </source>
</evidence>
<evidence type="ECO:0000256" key="1">
    <source>
        <dbReference type="ARBA" id="ARBA00022527"/>
    </source>
</evidence>
<feature type="compositionally biased region" description="Polar residues" evidence="10">
    <location>
        <begin position="800"/>
        <end position="815"/>
    </location>
</feature>
<comment type="caution">
    <text evidence="13">The sequence shown here is derived from an EMBL/GenBank/DDBJ whole genome shotgun (WGS) entry which is preliminary data.</text>
</comment>
<dbReference type="Gene3D" id="1.10.510.10">
    <property type="entry name" value="Transferase(Phosphotransferase) domain 1"/>
    <property type="match status" value="1"/>
</dbReference>
<feature type="binding site" evidence="8">
    <location>
        <position position="416"/>
    </location>
    <ligand>
        <name>ATP</name>
        <dbReference type="ChEBI" id="CHEBI:30616"/>
    </ligand>
</feature>
<name>A0A2V3IUA3_9FLOR</name>
<dbReference type="PROSITE" id="PS00018">
    <property type="entry name" value="EF_HAND_1"/>
    <property type="match status" value="1"/>
</dbReference>
<keyword evidence="6 8" id="KW-0067">ATP-binding</keyword>
<evidence type="ECO:0000259" key="12">
    <source>
        <dbReference type="PROSITE" id="PS50222"/>
    </source>
</evidence>
<dbReference type="Gene3D" id="1.10.238.10">
    <property type="entry name" value="EF-hand"/>
    <property type="match status" value="2"/>
</dbReference>
<evidence type="ECO:0000256" key="7">
    <source>
        <dbReference type="PIRSR" id="PIRSR630616-1"/>
    </source>
</evidence>
<dbReference type="PANTHER" id="PTHR24350">
    <property type="entry name" value="SERINE/THREONINE-PROTEIN KINASE IAL-RELATED"/>
    <property type="match status" value="1"/>
</dbReference>
<reference evidence="13 14" key="1">
    <citation type="journal article" date="2018" name="Mol. Biol. Evol.">
        <title>Analysis of the draft genome of the red seaweed Gracilariopsis chorda provides insights into genome size evolution in Rhodophyta.</title>
        <authorList>
            <person name="Lee J."/>
            <person name="Yang E.C."/>
            <person name="Graf L."/>
            <person name="Yang J.H."/>
            <person name="Qiu H."/>
            <person name="Zel Zion U."/>
            <person name="Chan C.X."/>
            <person name="Stephens T.G."/>
            <person name="Weber A.P.M."/>
            <person name="Boo G.H."/>
            <person name="Boo S.M."/>
            <person name="Kim K.M."/>
            <person name="Shin Y."/>
            <person name="Jung M."/>
            <person name="Lee S.J."/>
            <person name="Yim H.S."/>
            <person name="Lee J.H."/>
            <person name="Bhattacharya D."/>
            <person name="Yoon H.S."/>
        </authorList>
    </citation>
    <scope>NUCLEOTIDE SEQUENCE [LARGE SCALE GENOMIC DNA]</scope>
    <source>
        <strain evidence="13 14">SKKU-2015</strain>
        <tissue evidence="13">Whole body</tissue>
    </source>
</reference>
<dbReference type="PROSITE" id="PS00107">
    <property type="entry name" value="PROTEIN_KINASE_ATP"/>
    <property type="match status" value="1"/>
</dbReference>
<dbReference type="OrthoDB" id="193931at2759"/>
<feature type="domain" description="EF-hand" evidence="12">
    <location>
        <begin position="57"/>
        <end position="80"/>
    </location>
</feature>
<feature type="compositionally biased region" description="Basic and acidic residues" evidence="10">
    <location>
        <begin position="928"/>
        <end position="941"/>
    </location>
</feature>
<evidence type="ECO:0000256" key="5">
    <source>
        <dbReference type="ARBA" id="ARBA00022837"/>
    </source>
</evidence>
<evidence type="ECO:0000256" key="9">
    <source>
        <dbReference type="PROSITE-ProRule" id="PRU10141"/>
    </source>
</evidence>
<dbReference type="GO" id="GO:0004674">
    <property type="term" value="F:protein serine/threonine kinase activity"/>
    <property type="evidence" value="ECO:0007669"/>
    <property type="project" value="UniProtKB-KW"/>
</dbReference>
<dbReference type="CDD" id="cd22541">
    <property type="entry name" value="SP5_N"/>
    <property type="match status" value="1"/>
</dbReference>
<feature type="compositionally biased region" description="Polar residues" evidence="10">
    <location>
        <begin position="1017"/>
        <end position="1032"/>
    </location>
</feature>
<feature type="domain" description="EF-hand" evidence="12">
    <location>
        <begin position="289"/>
        <end position="324"/>
    </location>
</feature>
<gene>
    <name evidence="13" type="ORF">BWQ96_04472</name>
</gene>
<dbReference type="PROSITE" id="PS50222">
    <property type="entry name" value="EF_HAND_2"/>
    <property type="match status" value="2"/>
</dbReference>
<feature type="compositionally biased region" description="Low complexity" evidence="10">
    <location>
        <begin position="1137"/>
        <end position="1150"/>
    </location>
</feature>
<dbReference type="InterPro" id="IPR018247">
    <property type="entry name" value="EF_Hand_1_Ca_BS"/>
</dbReference>
<feature type="region of interest" description="Disordered" evidence="10">
    <location>
        <begin position="238"/>
        <end position="260"/>
    </location>
</feature>
<dbReference type="InterPro" id="IPR020635">
    <property type="entry name" value="Tyr_kinase_cat_dom"/>
</dbReference>
<feature type="region of interest" description="Disordered" evidence="10">
    <location>
        <begin position="130"/>
        <end position="217"/>
    </location>
</feature>
<dbReference type="InterPro" id="IPR017441">
    <property type="entry name" value="Protein_kinase_ATP_BS"/>
</dbReference>
<keyword evidence="2" id="KW-0808">Transferase</keyword>
<proteinExistence type="predicted"/>
<feature type="region of interest" description="Disordered" evidence="10">
    <location>
        <begin position="1012"/>
        <end position="1069"/>
    </location>
</feature>
<feature type="compositionally biased region" description="Polar residues" evidence="10">
    <location>
        <begin position="157"/>
        <end position="176"/>
    </location>
</feature>
<evidence type="ECO:0000256" key="4">
    <source>
        <dbReference type="ARBA" id="ARBA00022777"/>
    </source>
</evidence>
<feature type="compositionally biased region" description="Low complexity" evidence="10">
    <location>
        <begin position="189"/>
        <end position="201"/>
    </location>
</feature>
<dbReference type="InterPro" id="IPR011009">
    <property type="entry name" value="Kinase-like_dom_sf"/>
</dbReference>
<dbReference type="SUPFAM" id="SSF47473">
    <property type="entry name" value="EF-hand"/>
    <property type="match status" value="1"/>
</dbReference>
<keyword evidence="1" id="KW-0723">Serine/threonine-protein kinase</keyword>
<feature type="domain" description="Protein kinase" evidence="11">
    <location>
        <begin position="387"/>
        <end position="640"/>
    </location>
</feature>
<dbReference type="PROSITE" id="PS50011">
    <property type="entry name" value="PROTEIN_KINASE_DOM"/>
    <property type="match status" value="1"/>
</dbReference>
<dbReference type="GO" id="GO:0004713">
    <property type="term" value="F:protein tyrosine kinase activity"/>
    <property type="evidence" value="ECO:0007669"/>
    <property type="project" value="InterPro"/>
</dbReference>
<dbReference type="AlphaFoldDB" id="A0A2V3IUA3"/>
<feature type="compositionally biased region" description="Basic and acidic residues" evidence="10">
    <location>
        <begin position="958"/>
        <end position="976"/>
    </location>
</feature>
<sequence length="1158" mass="130541">MGNANSASPRPSVPDDALNIFNQLDVERKGYLTLKDFIDRPHPDFTTPRSLPAIFFFDQDKDGTLTADEFRHLLRFLQNERHNLETSMKHDKPLRDLIYKASLAGVKDCSVHGRSSYRRFSSFRNVRSVYSSRSESTGVQPSSSDVPPPYPTDASAHLSTSPSDHSHNVPSRSSIDSAAANPRPEPHQHSQPHPHSSAESSLSTETDDHHDDYQPAPNRIASVSMFSSQREFECVPARLANPSKSDSELSLPETDQDPRNRTALDAAVLEKIMHANIHKLADSLHEEGYREQFMAWLWRLSDYNNAGVVTIDELRVFLEALKEDSIDLHELVFYRVPQATLEQSIINEFDTTHAGRLCRDEFMVLADLVTREYEFWENRHLERVGDYELGRTIGRGSSGVVRYATHVETREKVAMKIIKKGKCSDLSRLDREIQSLMAAKHKNIVALHEVLESENNLHIVMELCGGGSMVDIVRLYPEERMPEETARFFIRQGIEALSYCHEIGICHRDVRLDNLMLDNAGNMKITDFGHSGMFTPGWDMFSSALVGSVFNLSPEQIMGHVYSGEKIDIWSAGVAVYCLLVGRPPFYEPEVNALLERILTCDFEIPDFLSASAGDFIRCMIRAVPAERIPLHQMLHHPWFYDGPEFGPSMNVVAIPVDKFFVKRPDIAEMIMAMTIYQHHLHFHLADTQNPRAAPQTLRGQEWTLKCLCPKNDIKFTVSLFTRKPELCRRRKKNVQLTSPVSLSTLTEPGVLKEIVFENPRSRIENPLVRKRSDHAIELSRRASLDLEGSPPNEMATLPKTPSESFSGGSPTSPQYRRRAFQITPMDIAAQLRQTGGIDFSSMGFGEILDFDNETNPVHFPSRTFRDDMLSGNDVESTAIGVAEDSKRICGHSRWRSFEARNGNLRRLNRSATVDAFPYQKVYPKRKMPESARKLNFDRPHSPAPEALDQGDSESEQESFHLAHEDNDSSRLESTVRSRTTQRYSMEETSSRLSGSASLTDQEIAQKLCRHPLKAKSPQSPQISRITCTSSDWPIDSSEPDSKQAQEAVDSQERHDVGSSGAGAGPSDISVEKVELKGQVSSLRPPQDDFQPYIEVRLQDGESGLFLKICRTLKAICTTKLKAAAEQKKVRRRNSRRSLSALRRTASGRSVESDVTVD</sequence>
<dbReference type="InterPro" id="IPR000719">
    <property type="entry name" value="Prot_kinase_dom"/>
</dbReference>
<dbReference type="Pfam" id="PF00069">
    <property type="entry name" value="Pkinase"/>
    <property type="match status" value="1"/>
</dbReference>
<feature type="binding site" evidence="9">
    <location>
        <position position="420"/>
    </location>
    <ligand>
        <name>ATP</name>
        <dbReference type="ChEBI" id="CHEBI:30616"/>
    </ligand>
</feature>
<evidence type="ECO:0000313" key="14">
    <source>
        <dbReference type="Proteomes" id="UP000247409"/>
    </source>
</evidence>
<dbReference type="SMART" id="SM00054">
    <property type="entry name" value="EFh"/>
    <property type="match status" value="3"/>
</dbReference>
<feature type="active site" description="Proton acceptor" evidence="7">
    <location>
        <position position="509"/>
    </location>
</feature>
<evidence type="ECO:0000313" key="13">
    <source>
        <dbReference type="EMBL" id="PXF45704.1"/>
    </source>
</evidence>
<dbReference type="InterPro" id="IPR008266">
    <property type="entry name" value="Tyr_kinase_AS"/>
</dbReference>
<dbReference type="SMART" id="SM00219">
    <property type="entry name" value="TyrKc"/>
    <property type="match status" value="1"/>
</dbReference>
<organism evidence="13 14">
    <name type="scientific">Gracilariopsis chorda</name>
    <dbReference type="NCBI Taxonomy" id="448386"/>
    <lineage>
        <taxon>Eukaryota</taxon>
        <taxon>Rhodophyta</taxon>
        <taxon>Florideophyceae</taxon>
        <taxon>Rhodymeniophycidae</taxon>
        <taxon>Gracilariales</taxon>
        <taxon>Gracilariaceae</taxon>
        <taxon>Gracilariopsis</taxon>
    </lineage>
</organism>
<keyword evidence="5" id="KW-0106">Calcium</keyword>
<feature type="region of interest" description="Disordered" evidence="10">
    <location>
        <begin position="928"/>
        <end position="999"/>
    </location>
</feature>
<accession>A0A2V3IUA3</accession>
<dbReference type="EMBL" id="NBIV01000054">
    <property type="protein sequence ID" value="PXF45704.1"/>
    <property type="molecule type" value="Genomic_DNA"/>
</dbReference>
<dbReference type="PROSITE" id="PS00109">
    <property type="entry name" value="PROTEIN_KINASE_TYR"/>
    <property type="match status" value="1"/>
</dbReference>
<keyword evidence="14" id="KW-1185">Reference proteome</keyword>
<dbReference type="InterPro" id="IPR002048">
    <property type="entry name" value="EF_hand_dom"/>
</dbReference>
<dbReference type="FunFam" id="1.10.510.10:FF:000571">
    <property type="entry name" value="Maternal embryonic leucine zipper kinase"/>
    <property type="match status" value="1"/>
</dbReference>